<gene>
    <name evidence="1" type="ORF">COO91_03339</name>
</gene>
<evidence type="ECO:0000313" key="1">
    <source>
        <dbReference type="EMBL" id="AUB37394.1"/>
    </source>
</evidence>
<organism evidence="1 2">
    <name type="scientific">Nostoc flagelliforme CCNUN1</name>
    <dbReference type="NCBI Taxonomy" id="2038116"/>
    <lineage>
        <taxon>Bacteria</taxon>
        <taxon>Bacillati</taxon>
        <taxon>Cyanobacteriota</taxon>
        <taxon>Cyanophyceae</taxon>
        <taxon>Nostocales</taxon>
        <taxon>Nostocaceae</taxon>
        <taxon>Nostoc</taxon>
    </lineage>
</organism>
<name>A0A2K8SPK2_9NOSO</name>
<dbReference type="AlphaFoldDB" id="A0A2K8SPK2"/>
<keyword evidence="2" id="KW-1185">Reference proteome</keyword>
<dbReference type="KEGG" id="nfl:COO91_03339"/>
<dbReference type="EMBL" id="CP024785">
    <property type="protein sequence ID" value="AUB37394.1"/>
    <property type="molecule type" value="Genomic_DNA"/>
</dbReference>
<proteinExistence type="predicted"/>
<evidence type="ECO:0000313" key="2">
    <source>
        <dbReference type="Proteomes" id="UP000232003"/>
    </source>
</evidence>
<reference evidence="1 2" key="1">
    <citation type="submission" date="2017-11" db="EMBL/GenBank/DDBJ databases">
        <title>Complete genome of a free-living desiccation-tolerant cyanobacterium and its photosynthetic adaptation to extreme terrestrial habitat.</title>
        <authorList>
            <person name="Shang J."/>
        </authorList>
    </citation>
    <scope>NUCLEOTIDE SEQUENCE [LARGE SCALE GENOMIC DNA]</scope>
    <source>
        <strain evidence="1 2">CCNUN1</strain>
    </source>
</reference>
<sequence length="44" mass="5003">MGKNPYYLDGRIIVKQALTVGSEQLNLFMVTEGSRSMGFKIFDF</sequence>
<protein>
    <submittedName>
        <fullName evidence="1">Uncharacterized protein</fullName>
    </submittedName>
</protein>
<dbReference type="Proteomes" id="UP000232003">
    <property type="component" value="Chromosome"/>
</dbReference>
<accession>A0A2K8SPK2</accession>